<dbReference type="PANTHER" id="PTHR42748:SF7">
    <property type="entry name" value="NMRA LIKE REDOX SENSOR 1-RELATED"/>
    <property type="match status" value="1"/>
</dbReference>
<protein>
    <recommendedName>
        <fullName evidence="3">NmrA-like domain-containing protein</fullName>
    </recommendedName>
</protein>
<dbReference type="Gene3D" id="3.40.50.720">
    <property type="entry name" value="NAD(P)-binding Rossmann-like Domain"/>
    <property type="match status" value="1"/>
</dbReference>
<comment type="similarity">
    <text evidence="1">Belongs to the NmrA-type oxidoreductase family.</text>
</comment>
<dbReference type="PANTHER" id="PTHR42748">
    <property type="entry name" value="NITROGEN METABOLITE REPRESSION PROTEIN NMRA FAMILY MEMBER"/>
    <property type="match status" value="1"/>
</dbReference>
<proteinExistence type="inferred from homology"/>
<sequence>MADAKVLLNQPTGDMRVPHFDAKNRSHAFFKGLPVTFLCTSCFVEHFTSFFSLNKKGDGSYQFTLPLGEGPIAWTILEDVGKMTAGILERPEMIGQTVGSASLHCSAAELAAQMSKATNETITYQCVPWGTFAAFGFPGAEELAQMFKFFTDNEKEFLAIRDLKRCQELGGPLGDPVTTFKGLPLKYA</sequence>
<dbReference type="GO" id="GO:0005634">
    <property type="term" value="C:nucleus"/>
    <property type="evidence" value="ECO:0007669"/>
    <property type="project" value="TreeGrafter"/>
</dbReference>
<evidence type="ECO:0000256" key="1">
    <source>
        <dbReference type="ARBA" id="ARBA00006328"/>
    </source>
</evidence>
<evidence type="ECO:0000256" key="2">
    <source>
        <dbReference type="ARBA" id="ARBA00022857"/>
    </source>
</evidence>
<dbReference type="EMBL" id="HBIT01008273">
    <property type="protein sequence ID" value="CAE0618335.1"/>
    <property type="molecule type" value="Transcribed_RNA"/>
</dbReference>
<dbReference type="InterPro" id="IPR051164">
    <property type="entry name" value="NmrA-like_oxidored"/>
</dbReference>
<dbReference type="Pfam" id="PF05368">
    <property type="entry name" value="NmrA"/>
    <property type="match status" value="1"/>
</dbReference>
<evidence type="ECO:0000313" key="4">
    <source>
        <dbReference type="EMBL" id="CAE0618335.1"/>
    </source>
</evidence>
<gene>
    <name evidence="4" type="ORF">OMAR00292_LOCUS4211</name>
</gene>
<name>A0A7S3XI35_OXYMA</name>
<dbReference type="InterPro" id="IPR008030">
    <property type="entry name" value="NmrA-like"/>
</dbReference>
<dbReference type="InterPro" id="IPR036291">
    <property type="entry name" value="NAD(P)-bd_dom_sf"/>
</dbReference>
<evidence type="ECO:0000259" key="3">
    <source>
        <dbReference type="Pfam" id="PF05368"/>
    </source>
</evidence>
<accession>A0A7S3XI35</accession>
<organism evidence="4">
    <name type="scientific">Oxyrrhis marina</name>
    <name type="common">Dinoflagellate</name>
    <dbReference type="NCBI Taxonomy" id="2969"/>
    <lineage>
        <taxon>Eukaryota</taxon>
        <taxon>Sar</taxon>
        <taxon>Alveolata</taxon>
        <taxon>Dinophyceae</taxon>
        <taxon>Oxyrrhinales</taxon>
        <taxon>Oxyrrhinaceae</taxon>
        <taxon>Oxyrrhis</taxon>
    </lineage>
</organism>
<feature type="domain" description="NmrA-like" evidence="3">
    <location>
        <begin position="16"/>
        <end position="154"/>
    </location>
</feature>
<dbReference type="AlphaFoldDB" id="A0A7S3XI35"/>
<keyword evidence="2" id="KW-0521">NADP</keyword>
<dbReference type="SUPFAM" id="SSF51735">
    <property type="entry name" value="NAD(P)-binding Rossmann-fold domains"/>
    <property type="match status" value="1"/>
</dbReference>
<reference evidence="4" key="1">
    <citation type="submission" date="2021-01" db="EMBL/GenBank/DDBJ databases">
        <authorList>
            <person name="Corre E."/>
            <person name="Pelletier E."/>
            <person name="Niang G."/>
            <person name="Scheremetjew M."/>
            <person name="Finn R."/>
            <person name="Kale V."/>
            <person name="Holt S."/>
            <person name="Cochrane G."/>
            <person name="Meng A."/>
            <person name="Brown T."/>
            <person name="Cohen L."/>
        </authorList>
    </citation>
    <scope>NUCLEOTIDE SEQUENCE</scope>
    <source>
        <strain evidence="4">CCMP1795</strain>
    </source>
</reference>